<proteinExistence type="predicted"/>
<protein>
    <submittedName>
        <fullName evidence="8">Uncharacterized protein</fullName>
    </submittedName>
</protein>
<evidence type="ECO:0000313" key="8">
    <source>
        <dbReference type="EMBL" id="KAB0796173.1"/>
    </source>
</evidence>
<dbReference type="GO" id="GO:0015293">
    <property type="term" value="F:symporter activity"/>
    <property type="evidence" value="ECO:0007669"/>
    <property type="project" value="TreeGrafter"/>
</dbReference>
<dbReference type="GO" id="GO:0005886">
    <property type="term" value="C:plasma membrane"/>
    <property type="evidence" value="ECO:0007669"/>
    <property type="project" value="UniProtKB-SubCell"/>
</dbReference>
<evidence type="ECO:0000256" key="6">
    <source>
        <dbReference type="ARBA" id="ARBA00023201"/>
    </source>
</evidence>
<dbReference type="PANTHER" id="PTHR42985:SF21">
    <property type="entry name" value="SODIUM-DEPENDENT MULTIVITAMIN TRANSPORTER-LIKE PROTEIN"/>
    <property type="match status" value="1"/>
</dbReference>
<keyword evidence="6" id="KW-0739">Sodium transport</keyword>
<keyword evidence="7" id="KW-0472">Membrane</keyword>
<dbReference type="InterPro" id="IPR051163">
    <property type="entry name" value="Sodium:Solute_Symporter_SSF"/>
</dbReference>
<dbReference type="AlphaFoldDB" id="A0A5N4AFT6"/>
<accession>A0A5N4AFT6</accession>
<dbReference type="PANTHER" id="PTHR42985">
    <property type="entry name" value="SODIUM-COUPLED MONOCARBOXYLATE TRANSPORTER"/>
    <property type="match status" value="1"/>
</dbReference>
<keyword evidence="4" id="KW-0915">Sodium</keyword>
<gene>
    <name evidence="8" type="ORF">PPYR_10234</name>
</gene>
<organism evidence="8 9">
    <name type="scientific">Photinus pyralis</name>
    <name type="common">Common eastern firefly</name>
    <name type="synonym">Lampyris pyralis</name>
    <dbReference type="NCBI Taxonomy" id="7054"/>
    <lineage>
        <taxon>Eukaryota</taxon>
        <taxon>Metazoa</taxon>
        <taxon>Ecdysozoa</taxon>
        <taxon>Arthropoda</taxon>
        <taxon>Hexapoda</taxon>
        <taxon>Insecta</taxon>
        <taxon>Pterygota</taxon>
        <taxon>Neoptera</taxon>
        <taxon>Endopterygota</taxon>
        <taxon>Coleoptera</taxon>
        <taxon>Polyphaga</taxon>
        <taxon>Elateriformia</taxon>
        <taxon>Elateroidea</taxon>
        <taxon>Lampyridae</taxon>
        <taxon>Lampyrinae</taxon>
        <taxon>Photinus</taxon>
    </lineage>
</organism>
<dbReference type="Gene3D" id="1.20.1730.10">
    <property type="entry name" value="Sodium/glucose cotransporter"/>
    <property type="match status" value="1"/>
</dbReference>
<keyword evidence="9" id="KW-1185">Reference proteome</keyword>
<comment type="subcellular location">
    <subcellularLocation>
        <location evidence="1">Cell membrane</location>
        <topology evidence="1">Multi-pass membrane protein</topology>
    </subcellularLocation>
</comment>
<feature type="non-terminal residue" evidence="8">
    <location>
        <position position="72"/>
    </location>
</feature>
<evidence type="ECO:0000256" key="3">
    <source>
        <dbReference type="ARBA" id="ARBA00022475"/>
    </source>
</evidence>
<keyword evidence="3" id="KW-1003">Cell membrane</keyword>
<feature type="transmembrane region" description="Helical" evidence="7">
    <location>
        <begin position="7"/>
        <end position="27"/>
    </location>
</feature>
<dbReference type="EMBL" id="VVIM01000007">
    <property type="protein sequence ID" value="KAB0796173.1"/>
    <property type="molecule type" value="Genomic_DNA"/>
</dbReference>
<keyword evidence="5" id="KW-0406">Ion transport</keyword>
<dbReference type="GO" id="GO:0006814">
    <property type="term" value="P:sodium ion transport"/>
    <property type="evidence" value="ECO:0007669"/>
    <property type="project" value="UniProtKB-KW"/>
</dbReference>
<dbReference type="Proteomes" id="UP000327044">
    <property type="component" value="Unassembled WGS sequence"/>
</dbReference>
<keyword evidence="2" id="KW-0813">Transport</keyword>
<evidence type="ECO:0000256" key="7">
    <source>
        <dbReference type="SAM" id="Phobius"/>
    </source>
</evidence>
<evidence type="ECO:0000256" key="4">
    <source>
        <dbReference type="ARBA" id="ARBA00023053"/>
    </source>
</evidence>
<evidence type="ECO:0000256" key="1">
    <source>
        <dbReference type="ARBA" id="ARBA00004651"/>
    </source>
</evidence>
<evidence type="ECO:0000256" key="2">
    <source>
        <dbReference type="ARBA" id="ARBA00022448"/>
    </source>
</evidence>
<dbReference type="InParanoid" id="A0A5N4AFT6"/>
<evidence type="ECO:0000256" key="5">
    <source>
        <dbReference type="ARBA" id="ARBA00023065"/>
    </source>
</evidence>
<keyword evidence="7" id="KW-0812">Transmembrane</keyword>
<comment type="caution">
    <text evidence="8">The sequence shown here is derived from an EMBL/GenBank/DDBJ whole genome shotgun (WGS) entry which is preliminary data.</text>
</comment>
<sequence>VIAIQCCGMGLVISFCCIIGIIMYARYYSCDPITTGEVARVDQLLPYFVMDVSRDIPAISGVFLAGIFSGAL</sequence>
<name>A0A5N4AFT6_PHOPY</name>
<reference evidence="8 9" key="1">
    <citation type="journal article" date="2018" name="Elife">
        <title>Firefly genomes illuminate parallel origins of bioluminescence in beetles.</title>
        <authorList>
            <person name="Fallon T.R."/>
            <person name="Lower S.E."/>
            <person name="Chang C.H."/>
            <person name="Bessho-Uehara M."/>
            <person name="Martin G.J."/>
            <person name="Bewick A.J."/>
            <person name="Behringer M."/>
            <person name="Debat H.J."/>
            <person name="Wong I."/>
            <person name="Day J.C."/>
            <person name="Suvorov A."/>
            <person name="Silva C.J."/>
            <person name="Stanger-Hall K.F."/>
            <person name="Hall D.W."/>
            <person name="Schmitz R.J."/>
            <person name="Nelson D.R."/>
            <person name="Lewis S.M."/>
            <person name="Shigenobu S."/>
            <person name="Bybee S.M."/>
            <person name="Larracuente A.M."/>
            <person name="Oba Y."/>
            <person name="Weng J.K."/>
        </authorList>
    </citation>
    <scope>NUCLEOTIDE SEQUENCE [LARGE SCALE GENOMIC DNA]</scope>
    <source>
        <strain evidence="8">1611_PpyrPB1</strain>
        <tissue evidence="8">Whole body</tissue>
    </source>
</reference>
<keyword evidence="7" id="KW-1133">Transmembrane helix</keyword>
<feature type="non-terminal residue" evidence="8">
    <location>
        <position position="1"/>
    </location>
</feature>
<evidence type="ECO:0000313" key="9">
    <source>
        <dbReference type="Proteomes" id="UP000327044"/>
    </source>
</evidence>
<dbReference type="InterPro" id="IPR038377">
    <property type="entry name" value="Na/Glc_symporter_sf"/>
</dbReference>